<dbReference type="InterPro" id="IPR020846">
    <property type="entry name" value="MFS_dom"/>
</dbReference>
<feature type="transmembrane region" description="Helical" evidence="5">
    <location>
        <begin position="328"/>
        <end position="345"/>
    </location>
</feature>
<keyword evidence="8" id="KW-1185">Reference proteome</keyword>
<protein>
    <submittedName>
        <fullName evidence="7">MFS transporter</fullName>
    </submittedName>
</protein>
<feature type="transmembrane region" description="Helical" evidence="5">
    <location>
        <begin position="278"/>
        <end position="297"/>
    </location>
</feature>
<feature type="transmembrane region" description="Helical" evidence="5">
    <location>
        <begin position="173"/>
        <end position="191"/>
    </location>
</feature>
<evidence type="ECO:0000256" key="4">
    <source>
        <dbReference type="ARBA" id="ARBA00023136"/>
    </source>
</evidence>
<dbReference type="SUPFAM" id="SSF103473">
    <property type="entry name" value="MFS general substrate transporter"/>
    <property type="match status" value="1"/>
</dbReference>
<dbReference type="RefSeq" id="WP_195876437.1">
    <property type="nucleotide sequence ID" value="NZ_JADOEL010000018.1"/>
</dbReference>
<feature type="transmembrane region" description="Helical" evidence="5">
    <location>
        <begin position="12"/>
        <end position="35"/>
    </location>
</feature>
<evidence type="ECO:0000256" key="2">
    <source>
        <dbReference type="ARBA" id="ARBA00022692"/>
    </source>
</evidence>
<proteinExistence type="predicted"/>
<dbReference type="Pfam" id="PF07690">
    <property type="entry name" value="MFS_1"/>
    <property type="match status" value="1"/>
</dbReference>
<keyword evidence="2 5" id="KW-0812">Transmembrane</keyword>
<dbReference type="PANTHER" id="PTHR23514:SF13">
    <property type="entry name" value="INNER MEMBRANE PROTEIN YBJJ"/>
    <property type="match status" value="1"/>
</dbReference>
<gene>
    <name evidence="7" type="ORF">IXC47_17020</name>
</gene>
<feature type="domain" description="Major facilitator superfamily (MFS) profile" evidence="6">
    <location>
        <begin position="14"/>
        <end position="384"/>
    </location>
</feature>
<feature type="transmembrane region" description="Helical" evidence="5">
    <location>
        <begin position="357"/>
        <end position="377"/>
    </location>
</feature>
<sequence length="384" mass="39411">MSTESLSSAAPRFARLGSAATPFLFILLGVIYASWAARIPAIRDALQLNPAQLGMVLLGGGFGAVASFPLAAWLVGRFGGRRAAWYSGLALIIVLPALALAPSMTWLVIVAVALGAGSGCFDVAINAIGTEQEKQAGRSTMSLLHAWFSVGAVSGALFGSLMAGIGITPTAHFIITALALLLPLYLAYQALPADQIEHVSSKQYFAIAHGPLVALGIIGFCGAVAEGSIADWSGVFMKDRMGAHDGVAPLAYAGFAALMLAARLVCDRFKDRYGARRVVAVGASFAACGIFIAVAAINIPLTIFGFAMAGAGFASVFPFVFSSAGRHGATALAAVATFSYSGGLIGPPVIGFLAQGWGMQVALGLIGIMAIAIAISASRARWLE</sequence>
<feature type="transmembrane region" description="Helical" evidence="5">
    <location>
        <begin position="55"/>
        <end position="76"/>
    </location>
</feature>
<feature type="transmembrane region" description="Helical" evidence="5">
    <location>
        <begin position="303"/>
        <end position="321"/>
    </location>
</feature>
<feature type="transmembrane region" description="Helical" evidence="5">
    <location>
        <begin position="83"/>
        <end position="100"/>
    </location>
</feature>
<feature type="transmembrane region" description="Helical" evidence="5">
    <location>
        <begin position="106"/>
        <end position="125"/>
    </location>
</feature>
<dbReference type="Proteomes" id="UP000657372">
    <property type="component" value="Unassembled WGS sequence"/>
</dbReference>
<reference evidence="7 8" key="1">
    <citation type="submission" date="2020-11" db="EMBL/GenBank/DDBJ databases">
        <title>WGS of Herminiimonas contaminans strain Marseille-Q4544 isolated from planarians Schmidtea mediterranea.</title>
        <authorList>
            <person name="Kangale L."/>
        </authorList>
    </citation>
    <scope>NUCLEOTIDE SEQUENCE [LARGE SCALE GENOMIC DNA]</scope>
    <source>
        <strain evidence="7 8">Marseille-Q4544</strain>
    </source>
</reference>
<dbReference type="EMBL" id="JADOEL010000018">
    <property type="protein sequence ID" value="MBF8179386.1"/>
    <property type="molecule type" value="Genomic_DNA"/>
</dbReference>
<accession>A0ABS0EX34</accession>
<evidence type="ECO:0000259" key="6">
    <source>
        <dbReference type="PROSITE" id="PS50850"/>
    </source>
</evidence>
<feature type="transmembrane region" description="Helical" evidence="5">
    <location>
        <begin position="146"/>
        <end position="167"/>
    </location>
</feature>
<evidence type="ECO:0000256" key="5">
    <source>
        <dbReference type="SAM" id="Phobius"/>
    </source>
</evidence>
<dbReference type="InterPro" id="IPR011701">
    <property type="entry name" value="MFS"/>
</dbReference>
<name>A0ABS0EX34_9BURK</name>
<evidence type="ECO:0000256" key="3">
    <source>
        <dbReference type="ARBA" id="ARBA00022989"/>
    </source>
</evidence>
<dbReference type="InterPro" id="IPR036259">
    <property type="entry name" value="MFS_trans_sf"/>
</dbReference>
<dbReference type="CDD" id="cd17393">
    <property type="entry name" value="MFS_MosC_like"/>
    <property type="match status" value="1"/>
</dbReference>
<comment type="caution">
    <text evidence="7">The sequence shown here is derived from an EMBL/GenBank/DDBJ whole genome shotgun (WGS) entry which is preliminary data.</text>
</comment>
<dbReference type="PROSITE" id="PS50850">
    <property type="entry name" value="MFS"/>
    <property type="match status" value="1"/>
</dbReference>
<dbReference type="PANTHER" id="PTHR23514">
    <property type="entry name" value="BYPASS OF STOP CODON PROTEIN 6"/>
    <property type="match status" value="1"/>
</dbReference>
<dbReference type="Gene3D" id="1.20.1250.20">
    <property type="entry name" value="MFS general substrate transporter like domains"/>
    <property type="match status" value="2"/>
</dbReference>
<organism evidence="7 8">
    <name type="scientific">Herminiimonas contaminans</name>
    <dbReference type="NCBI Taxonomy" id="1111140"/>
    <lineage>
        <taxon>Bacteria</taxon>
        <taxon>Pseudomonadati</taxon>
        <taxon>Pseudomonadota</taxon>
        <taxon>Betaproteobacteria</taxon>
        <taxon>Burkholderiales</taxon>
        <taxon>Oxalobacteraceae</taxon>
        <taxon>Herminiimonas</taxon>
    </lineage>
</organism>
<keyword evidence="4 5" id="KW-0472">Membrane</keyword>
<comment type="subcellular location">
    <subcellularLocation>
        <location evidence="1">Membrane</location>
        <topology evidence="1">Multi-pass membrane protein</topology>
    </subcellularLocation>
</comment>
<evidence type="ECO:0000313" key="7">
    <source>
        <dbReference type="EMBL" id="MBF8179386.1"/>
    </source>
</evidence>
<evidence type="ECO:0000313" key="8">
    <source>
        <dbReference type="Proteomes" id="UP000657372"/>
    </source>
</evidence>
<feature type="transmembrane region" description="Helical" evidence="5">
    <location>
        <begin position="246"/>
        <end position="266"/>
    </location>
</feature>
<feature type="transmembrane region" description="Helical" evidence="5">
    <location>
        <begin position="203"/>
        <end position="226"/>
    </location>
</feature>
<keyword evidence="3 5" id="KW-1133">Transmembrane helix</keyword>
<dbReference type="InterPro" id="IPR051788">
    <property type="entry name" value="MFS_Transporter"/>
</dbReference>
<evidence type="ECO:0000256" key="1">
    <source>
        <dbReference type="ARBA" id="ARBA00004141"/>
    </source>
</evidence>